<feature type="transmembrane region" description="Helical" evidence="1">
    <location>
        <begin position="273"/>
        <end position="297"/>
    </location>
</feature>
<evidence type="ECO:0000313" key="2">
    <source>
        <dbReference type="EMBL" id="OXA48218.1"/>
    </source>
</evidence>
<name>A0A226DT66_FOLCA</name>
<keyword evidence="1" id="KW-0812">Transmembrane</keyword>
<dbReference type="EMBL" id="LNIX01000012">
    <property type="protein sequence ID" value="OXA48218.1"/>
    <property type="molecule type" value="Genomic_DNA"/>
</dbReference>
<dbReference type="GO" id="GO:0005230">
    <property type="term" value="F:extracellular ligand-gated monoatomic ion channel activity"/>
    <property type="evidence" value="ECO:0007669"/>
    <property type="project" value="InterPro"/>
</dbReference>
<reference evidence="2 3" key="1">
    <citation type="submission" date="2015-12" db="EMBL/GenBank/DDBJ databases">
        <title>The genome of Folsomia candida.</title>
        <authorList>
            <person name="Faddeeva A."/>
            <person name="Derks M.F."/>
            <person name="Anvar Y."/>
            <person name="Smit S."/>
            <person name="Van Straalen N."/>
            <person name="Roelofs D."/>
        </authorList>
    </citation>
    <scope>NUCLEOTIDE SEQUENCE [LARGE SCALE GENOMIC DNA]</scope>
    <source>
        <strain evidence="2 3">VU population</strain>
        <tissue evidence="2">Whole body</tissue>
    </source>
</reference>
<dbReference type="GO" id="GO:0016020">
    <property type="term" value="C:membrane"/>
    <property type="evidence" value="ECO:0007669"/>
    <property type="project" value="InterPro"/>
</dbReference>
<dbReference type="AlphaFoldDB" id="A0A226DT66"/>
<dbReference type="Proteomes" id="UP000198287">
    <property type="component" value="Unassembled WGS sequence"/>
</dbReference>
<organism evidence="2 3">
    <name type="scientific">Folsomia candida</name>
    <name type="common">Springtail</name>
    <dbReference type="NCBI Taxonomy" id="158441"/>
    <lineage>
        <taxon>Eukaryota</taxon>
        <taxon>Metazoa</taxon>
        <taxon>Ecdysozoa</taxon>
        <taxon>Arthropoda</taxon>
        <taxon>Hexapoda</taxon>
        <taxon>Collembola</taxon>
        <taxon>Entomobryomorpha</taxon>
        <taxon>Isotomoidea</taxon>
        <taxon>Isotomidae</taxon>
        <taxon>Proisotominae</taxon>
        <taxon>Folsomia</taxon>
    </lineage>
</organism>
<keyword evidence="3" id="KW-1185">Reference proteome</keyword>
<protein>
    <submittedName>
        <fullName evidence="2">Uncharacterized protein</fullName>
    </submittedName>
</protein>
<gene>
    <name evidence="2" type="ORF">Fcan01_17286</name>
</gene>
<dbReference type="InterPro" id="IPR036734">
    <property type="entry name" value="Neur_chan_lig-bd_sf"/>
</dbReference>
<feature type="transmembrane region" description="Helical" evidence="1">
    <location>
        <begin position="20"/>
        <end position="40"/>
    </location>
</feature>
<dbReference type="Gene3D" id="3.10.20.10">
    <property type="match status" value="1"/>
</dbReference>
<dbReference type="OrthoDB" id="6781906at2759"/>
<evidence type="ECO:0000313" key="3">
    <source>
        <dbReference type="Proteomes" id="UP000198287"/>
    </source>
</evidence>
<sequence>MVTPSEPPKCPTRLDLCIHDIFLCVLTVLALLGTVIFCLLHPQRPEILLSPDGATWQAAHWSKHDAKSPPSSNNTTQVIISLTQVTAELTRGEELSLNFLLLQEWSDPRLIVRDGENGPTVQNIEAIKGNGAPIGIWKPSLGLAPTHVADKSTEETWLSKDGRVFRSQPLTFIVSPYRSTSEYFINIFTTREFSTGAVALTWDSLDGRNPLSFKNSTLGIAPIVRGEGLQNSRLLYTTGHCEMTYRATSLKRSCLQVRFKLEKIPTLYPSKDLVLYFLSGIIFCLVPSSFLVIYFVVTLAVKVSEVKMTKLVRVCNLARGKKLIISSGDYEQFLRSVKTKFQVETDNDIILEDDHGAEVDEEVFPILLDQGIIPAITFKIVGEDAASDGSYTPQCQQIYYINSPAPISPQSPATPASPQGEDYFKQALESYIERKPDLKELVSNCNAERLVDSAAATKLINDFVSVLIDLRGDLPSTSDQLRFAKAIIEIIPCWKYPDSIDGIDILYDTVNRSGLIQTRLRWIHRNVKEKNPLKSLKRPVASGAGAPISNKQDGHVQIAADDIAIAELNSSLPEDEVRRLMIQTLEHRNYLRGTNENSVLRVYRKFLECGFLINFEFQLMFPANAAKFLDTWETLREQILTNCKRISKSTALHKFINDNAGNWDRSTGALLALLYLIPPTAHGRGKGARCKIEDAESRLVKYFKSGTPLQSILDTWDSDISQPTLVYLGDDKTNPSTFFIICDKLALPLNASNSTEAIDSLFKAHYVIGTKYDQNLDGLWKFMQIHVFQLDIQNTTLPRKAKQVLQQLSSLSESN</sequence>
<proteinExistence type="predicted"/>
<accession>A0A226DT66</accession>
<keyword evidence="1" id="KW-0472">Membrane</keyword>
<keyword evidence="1" id="KW-1133">Transmembrane helix</keyword>
<evidence type="ECO:0000256" key="1">
    <source>
        <dbReference type="SAM" id="Phobius"/>
    </source>
</evidence>
<comment type="caution">
    <text evidence="2">The sequence shown here is derived from an EMBL/GenBank/DDBJ whole genome shotgun (WGS) entry which is preliminary data.</text>
</comment>
<dbReference type="Gene3D" id="2.70.170.10">
    <property type="entry name" value="Neurotransmitter-gated ion-channel ligand-binding domain"/>
    <property type="match status" value="1"/>
</dbReference>